<accession>R1E6X2</accession>
<dbReference type="KEGG" id="npa:UCRNP2_9807"/>
<dbReference type="OrthoDB" id="3946340at2759"/>
<reference evidence="2" key="1">
    <citation type="journal article" date="2013" name="Genome Announc.">
        <title>Draft genome sequence of Neofusicoccum parvum isolate UCR-NP2, a fungal vascular pathogen associated with grapevine cankers.</title>
        <authorList>
            <person name="Blanco-Ulate B."/>
            <person name="Rolshausen P."/>
            <person name="Cantu D."/>
        </authorList>
    </citation>
    <scope>NUCLEOTIDE SEQUENCE [LARGE SCALE GENOMIC DNA]</scope>
    <source>
        <strain evidence="2">UCR-NP2</strain>
    </source>
</reference>
<sequence length="245" mass="26103">MVGPAARKRRGGVNELEIVESASDLRPRMTYNNGNNTTTQPLERVVRLPAGGPARRAALTHHAATPFDLNTHLWLLQHGEPDRWYTRPSSAQLRRFRQLAALDAGDDAATLLNATCTANARPAPADVVRIAAGPVMGAAAAAADDDDDDIDAFLTFYMVIEAPRAASPPADDRLDHFAPYPPAPPLAPAGCRGEDRVYRVERAGSAAACAAAAYHNAALRGWSTVFCCAVAGEAEWAGEGCVRHQ</sequence>
<dbReference type="EMBL" id="KB916820">
    <property type="protein sequence ID" value="EOD43463.1"/>
    <property type="molecule type" value="Genomic_DNA"/>
</dbReference>
<evidence type="ECO:0000313" key="2">
    <source>
        <dbReference type="Proteomes" id="UP000013521"/>
    </source>
</evidence>
<organism evidence="1 2">
    <name type="scientific">Botryosphaeria parva (strain UCR-NP2)</name>
    <name type="common">Grapevine canker fungus</name>
    <name type="synonym">Neofusicoccum parvum</name>
    <dbReference type="NCBI Taxonomy" id="1287680"/>
    <lineage>
        <taxon>Eukaryota</taxon>
        <taxon>Fungi</taxon>
        <taxon>Dikarya</taxon>
        <taxon>Ascomycota</taxon>
        <taxon>Pezizomycotina</taxon>
        <taxon>Dothideomycetes</taxon>
        <taxon>Dothideomycetes incertae sedis</taxon>
        <taxon>Botryosphaeriales</taxon>
        <taxon>Botryosphaeriaceae</taxon>
        <taxon>Neofusicoccum</taxon>
    </lineage>
</organism>
<proteinExistence type="predicted"/>
<name>R1E6X2_BOTPV</name>
<dbReference type="AlphaFoldDB" id="R1E6X2"/>
<gene>
    <name evidence="1" type="ORF">UCRNP2_9807</name>
</gene>
<dbReference type="HOGENOM" id="CLU_1133450_0_0_1"/>
<dbReference type="Proteomes" id="UP000013521">
    <property type="component" value="Unassembled WGS sequence"/>
</dbReference>
<evidence type="ECO:0000313" key="1">
    <source>
        <dbReference type="EMBL" id="EOD43463.1"/>
    </source>
</evidence>
<dbReference type="eggNOG" id="ENOG502QTAC">
    <property type="taxonomic scope" value="Eukaryota"/>
</dbReference>
<protein>
    <submittedName>
        <fullName evidence="1">Uncharacterized protein</fullName>
    </submittedName>
</protein>